<keyword evidence="1" id="KW-0732">Signal</keyword>
<evidence type="ECO:0000313" key="2">
    <source>
        <dbReference type="EMBL" id="KAF5355076.1"/>
    </source>
</evidence>
<organism evidence="2 3">
    <name type="scientific">Leucocoprinus leucothites</name>
    <dbReference type="NCBI Taxonomy" id="201217"/>
    <lineage>
        <taxon>Eukaryota</taxon>
        <taxon>Fungi</taxon>
        <taxon>Dikarya</taxon>
        <taxon>Basidiomycota</taxon>
        <taxon>Agaricomycotina</taxon>
        <taxon>Agaricomycetes</taxon>
        <taxon>Agaricomycetidae</taxon>
        <taxon>Agaricales</taxon>
        <taxon>Agaricineae</taxon>
        <taxon>Agaricaceae</taxon>
        <taxon>Leucocoprinus</taxon>
    </lineage>
</organism>
<dbReference type="Proteomes" id="UP000559027">
    <property type="component" value="Unassembled WGS sequence"/>
</dbReference>
<comment type="caution">
    <text evidence="2">The sequence shown here is derived from an EMBL/GenBank/DDBJ whole genome shotgun (WGS) entry which is preliminary data.</text>
</comment>
<accession>A0A8H5FZK9</accession>
<feature type="signal peptide" evidence="1">
    <location>
        <begin position="1"/>
        <end position="19"/>
    </location>
</feature>
<sequence length="68" mass="7216">MFSKTIIAFGLLFTTVVAAAPPVFTQEKVYQKLVEKSPFIVQATSTIVWTASPSVTATQAPLLVTSAA</sequence>
<proteinExistence type="predicted"/>
<feature type="chain" id="PRO_5034603995" evidence="1">
    <location>
        <begin position="20"/>
        <end position="68"/>
    </location>
</feature>
<dbReference type="EMBL" id="JAACJO010000008">
    <property type="protein sequence ID" value="KAF5355076.1"/>
    <property type="molecule type" value="Genomic_DNA"/>
</dbReference>
<dbReference type="AlphaFoldDB" id="A0A8H5FZK9"/>
<reference evidence="2 3" key="1">
    <citation type="journal article" date="2020" name="ISME J.">
        <title>Uncovering the hidden diversity of litter-decomposition mechanisms in mushroom-forming fungi.</title>
        <authorList>
            <person name="Floudas D."/>
            <person name="Bentzer J."/>
            <person name="Ahren D."/>
            <person name="Johansson T."/>
            <person name="Persson P."/>
            <person name="Tunlid A."/>
        </authorList>
    </citation>
    <scope>NUCLEOTIDE SEQUENCE [LARGE SCALE GENOMIC DNA]</scope>
    <source>
        <strain evidence="2 3">CBS 146.42</strain>
    </source>
</reference>
<gene>
    <name evidence="2" type="ORF">D9756_005750</name>
</gene>
<evidence type="ECO:0000256" key="1">
    <source>
        <dbReference type="SAM" id="SignalP"/>
    </source>
</evidence>
<evidence type="ECO:0000313" key="3">
    <source>
        <dbReference type="Proteomes" id="UP000559027"/>
    </source>
</evidence>
<dbReference type="OrthoDB" id="2121828at2759"/>
<keyword evidence="3" id="KW-1185">Reference proteome</keyword>
<protein>
    <submittedName>
        <fullName evidence="2">Uncharacterized protein</fullName>
    </submittedName>
</protein>
<name>A0A8H5FZK9_9AGAR</name>